<protein>
    <submittedName>
        <fullName evidence="2">Uncharacterized protein</fullName>
    </submittedName>
</protein>
<evidence type="ECO:0000313" key="2">
    <source>
        <dbReference type="EMBL" id="REF24639.1"/>
    </source>
</evidence>
<sequence>MHADGRTGELRAEKAIVAADCTREAKTVQRALAIAAEFGIAMELYRGRELGRDERMALAAEFGRHPQRGIPSVWQLAYIPPLISRRFTRLTRQHAGRWVIYLGPQLVDSADSLGLRPPSPLGAAFRVTNLQLLNLHSQRPATSGRRTDAASPRRSPKKACDPRRNAAAATLAAQMALQLPWLDGEAVSRLTPCLMRFATANVAWTAADVIAALTDQGLRRGQRLLDLDPHQIHTRPAVVLAGLLRDLDVDADHPRLVELEIDQRRAQHDAAAAIPPHECDRGWVNVVDEHGRHAVTRCIGGPACARSPHHDDQDDDPAQAQGRSAVMPAAVAAELDARLRGFRVSRSFTPLTVDQAHARLRALPDWGRALLAAAPPDLTADEAAVWAAAEHVRRLS</sequence>
<gene>
    <name evidence="2" type="ORF">DFJ65_3425</name>
</gene>
<dbReference type="EMBL" id="QTUA01000002">
    <property type="protein sequence ID" value="REF24639.1"/>
    <property type="molecule type" value="Genomic_DNA"/>
</dbReference>
<evidence type="ECO:0000256" key="1">
    <source>
        <dbReference type="SAM" id="MobiDB-lite"/>
    </source>
</evidence>
<organism evidence="2 3">
    <name type="scientific">Calidifontibacter indicus</name>
    <dbReference type="NCBI Taxonomy" id="419650"/>
    <lineage>
        <taxon>Bacteria</taxon>
        <taxon>Bacillati</taxon>
        <taxon>Actinomycetota</taxon>
        <taxon>Actinomycetes</taxon>
        <taxon>Micrococcales</taxon>
        <taxon>Dermacoccaceae</taxon>
        <taxon>Calidifontibacter</taxon>
    </lineage>
</organism>
<name>A0A3D9U5G3_9MICO</name>
<comment type="caution">
    <text evidence="2">The sequence shown here is derived from an EMBL/GenBank/DDBJ whole genome shotgun (WGS) entry which is preliminary data.</text>
</comment>
<dbReference type="Proteomes" id="UP000256253">
    <property type="component" value="Unassembled WGS sequence"/>
</dbReference>
<accession>A0A3D9U5G3</accession>
<proteinExistence type="predicted"/>
<evidence type="ECO:0000313" key="3">
    <source>
        <dbReference type="Proteomes" id="UP000256253"/>
    </source>
</evidence>
<keyword evidence="3" id="KW-1185">Reference proteome</keyword>
<dbReference type="AlphaFoldDB" id="A0A3D9U5G3"/>
<reference evidence="2 3" key="1">
    <citation type="submission" date="2018-08" db="EMBL/GenBank/DDBJ databases">
        <title>Sequencing the genomes of 1000 actinobacteria strains.</title>
        <authorList>
            <person name="Klenk H.-P."/>
        </authorList>
    </citation>
    <scope>NUCLEOTIDE SEQUENCE [LARGE SCALE GENOMIC DNA]</scope>
    <source>
        <strain evidence="2 3">DSM 22967</strain>
    </source>
</reference>
<feature type="region of interest" description="Disordered" evidence="1">
    <location>
        <begin position="136"/>
        <end position="162"/>
    </location>
</feature>